<feature type="region of interest" description="Disordered" evidence="1">
    <location>
        <begin position="75"/>
        <end position="108"/>
    </location>
</feature>
<feature type="compositionally biased region" description="Basic and acidic residues" evidence="1">
    <location>
        <begin position="33"/>
        <end position="44"/>
    </location>
</feature>
<keyword evidence="3" id="KW-1185">Reference proteome</keyword>
<reference evidence="2 3" key="1">
    <citation type="submission" date="2023-06" db="EMBL/GenBank/DDBJ databases">
        <title>Black Yeasts Isolated from many extreme environments.</title>
        <authorList>
            <person name="Coleine C."/>
            <person name="Stajich J.E."/>
            <person name="Selbmann L."/>
        </authorList>
    </citation>
    <scope>NUCLEOTIDE SEQUENCE [LARGE SCALE GENOMIC DNA]</scope>
    <source>
        <strain evidence="2 3">CCFEE 5887</strain>
    </source>
</reference>
<dbReference type="InterPro" id="IPR053029">
    <property type="entry name" value="RNA_pol_I-specific_init_factor"/>
</dbReference>
<dbReference type="GO" id="GO:0070860">
    <property type="term" value="C:RNA polymerase I core factor complex"/>
    <property type="evidence" value="ECO:0007669"/>
    <property type="project" value="TreeGrafter"/>
</dbReference>
<dbReference type="GO" id="GO:0017025">
    <property type="term" value="F:TBP-class protein binding"/>
    <property type="evidence" value="ECO:0007669"/>
    <property type="project" value="TreeGrafter"/>
</dbReference>
<gene>
    <name evidence="2" type="ORF">LTR25_001544</name>
</gene>
<proteinExistence type="predicted"/>
<name>A0AAV9QHU8_9PEZI</name>
<protein>
    <submittedName>
        <fullName evidence="2">Uncharacterized protein</fullName>
    </submittedName>
</protein>
<feature type="region of interest" description="Disordered" evidence="1">
    <location>
        <begin position="1"/>
        <end position="53"/>
    </location>
</feature>
<organism evidence="2 3">
    <name type="scientific">Vermiconidia calcicola</name>
    <dbReference type="NCBI Taxonomy" id="1690605"/>
    <lineage>
        <taxon>Eukaryota</taxon>
        <taxon>Fungi</taxon>
        <taxon>Dikarya</taxon>
        <taxon>Ascomycota</taxon>
        <taxon>Pezizomycotina</taxon>
        <taxon>Dothideomycetes</taxon>
        <taxon>Dothideomycetidae</taxon>
        <taxon>Mycosphaerellales</taxon>
        <taxon>Extremaceae</taxon>
        <taxon>Vermiconidia</taxon>
    </lineage>
</organism>
<dbReference type="InterPro" id="IPR007224">
    <property type="entry name" value="TIF_Rrn11"/>
</dbReference>
<evidence type="ECO:0000313" key="3">
    <source>
        <dbReference type="Proteomes" id="UP001345827"/>
    </source>
</evidence>
<accession>A0AAV9QHU8</accession>
<dbReference type="PANTHER" id="PTHR28244">
    <property type="entry name" value="RNA POLYMERASE I-SPECIFIC TRANSCRIPTION INITIATION FACTOR RRN11"/>
    <property type="match status" value="1"/>
</dbReference>
<dbReference type="EMBL" id="JAXLQG010000002">
    <property type="protein sequence ID" value="KAK5543929.1"/>
    <property type="molecule type" value="Genomic_DNA"/>
</dbReference>
<dbReference type="GO" id="GO:0001181">
    <property type="term" value="F:RNA polymerase I general transcription initiation factor activity"/>
    <property type="evidence" value="ECO:0007669"/>
    <property type="project" value="InterPro"/>
</dbReference>
<evidence type="ECO:0000256" key="1">
    <source>
        <dbReference type="SAM" id="MobiDB-lite"/>
    </source>
</evidence>
<evidence type="ECO:0000313" key="2">
    <source>
        <dbReference type="EMBL" id="KAK5543929.1"/>
    </source>
</evidence>
<sequence length="392" mass="43726">MSTIFTPPVAGQSLSGSARRLQSLGNKRKRRKATDEADKVHEQDEFADIQNPAHKLADVEYTAVVSPMERPQRRVAGQPLDQPPPSLPFPHAQTSSAGKEQDRERHRLSTAPRAQYHEAPRSLHLQHLAALTAIVHRSLLEENFPCASRALGLLFRDASIRRSVAVRSQGYMGIGAEVLLRQGNITRSASRSTSASVPFAREGFENAKRFYERLIVKHPYHKSWPGSVNAVDFYLALFNIWIYVVHAEHNAVVPVPSRTESPPGSPHLLSPLERADVSSEQKVRELEEAEEIAARIDTCMASLPYKDEPELIRLRAMVAQWIADLHEAVARIPRALVEVSDPAFSDLSLQSPLVDEGQGWPLDHNHEATKARALAEELLTRLEYAADPDEDE</sequence>
<dbReference type="Pfam" id="PF04090">
    <property type="entry name" value="Rrn11"/>
    <property type="match status" value="1"/>
</dbReference>
<dbReference type="Proteomes" id="UP001345827">
    <property type="component" value="Unassembled WGS sequence"/>
</dbReference>
<dbReference type="AlphaFoldDB" id="A0AAV9QHU8"/>
<dbReference type="PANTHER" id="PTHR28244:SF1">
    <property type="entry name" value="RNA POLYMERASE I-SPECIFIC TRANSCRIPTION INITIATION FACTOR RRN11"/>
    <property type="match status" value="1"/>
</dbReference>
<dbReference type="GO" id="GO:0042790">
    <property type="term" value="P:nucleolar large rRNA transcription by RNA polymerase I"/>
    <property type="evidence" value="ECO:0007669"/>
    <property type="project" value="TreeGrafter"/>
</dbReference>
<dbReference type="GO" id="GO:0001164">
    <property type="term" value="F:RNA polymerase I core promoter sequence-specific DNA binding"/>
    <property type="evidence" value="ECO:0007669"/>
    <property type="project" value="InterPro"/>
</dbReference>
<comment type="caution">
    <text evidence="2">The sequence shown here is derived from an EMBL/GenBank/DDBJ whole genome shotgun (WGS) entry which is preliminary data.</text>
</comment>